<evidence type="ECO:0000313" key="5">
    <source>
        <dbReference type="EnsemblMetazoa" id="XP_037874184.1"/>
    </source>
</evidence>
<proteinExistence type="inferred from homology"/>
<evidence type="ECO:0000256" key="4">
    <source>
        <dbReference type="SAM" id="MobiDB-lite"/>
    </source>
</evidence>
<evidence type="ECO:0000256" key="3">
    <source>
        <dbReference type="SAM" id="Coils"/>
    </source>
</evidence>
<reference evidence="5" key="2">
    <citation type="submission" date="2022-06" db="UniProtKB">
        <authorList>
            <consortium name="EnsemblMetazoa"/>
        </authorList>
    </citation>
    <scope>IDENTIFICATION</scope>
    <source>
        <strain evidence="5">p50T (Dazao)</strain>
    </source>
</reference>
<gene>
    <name evidence="5" type="primary">100101174</name>
</gene>
<dbReference type="PANTHER" id="PTHR19269">
    <property type="entry name" value="TROPOMYOSIN"/>
    <property type="match status" value="1"/>
</dbReference>
<evidence type="ECO:0000256" key="1">
    <source>
        <dbReference type="ARBA" id="ARBA00009036"/>
    </source>
</evidence>
<dbReference type="AlphaFoldDB" id="A0A8R2R5P1"/>
<dbReference type="Gene3D" id="1.20.5.170">
    <property type="match status" value="2"/>
</dbReference>
<dbReference type="EnsemblMetazoa" id="XM_038018256.1">
    <property type="protein sequence ID" value="XP_037874184.1"/>
    <property type="gene ID" value="LOC100101174"/>
</dbReference>
<evidence type="ECO:0000313" key="6">
    <source>
        <dbReference type="Proteomes" id="UP000005204"/>
    </source>
</evidence>
<protein>
    <recommendedName>
        <fullName evidence="7">Tropomyosin</fullName>
    </recommendedName>
</protein>
<feature type="coiled-coil region" evidence="3">
    <location>
        <begin position="236"/>
        <end position="431"/>
    </location>
</feature>
<sequence>MALVFVSKLLPRATLSQHGGGRCAAGRSSASVVMSAPAPHVHGRTPVRRRGHQHHPRLRGDRQPAPATNPDPEPSARTTLTQTDDVVPCVNSVSESQDVTRTNSDDALSNSNLTVAEDCANDEQENELDRVKSTDSLDSLDDEFSFEERSAGDGAEAIVAALPSDISDDDPETVELAKLRCTSECTEVLAERENRRRRRCADYPGLAFGSSIFSSDTMMKFSIIKNELQNIKNTALKRAESEVAALNRRIQLLEEDLERSEERLATATAKLSEASQAADESERARKVLENRSLADEERMDALENQLKEARFLAEEADKKYDEVARKLAMVEADLERAEERAESGESKIVELEEELRVVGNNLKSLEVSEEKAMASREHVEDKIHSLSQKLAQAEARAEFAERSVQKLQKEVDRLEDEVVEERSKYKAIAEEVDQTFADWSGY</sequence>
<name>A0A8R2R5P1_BOMMO</name>
<keyword evidence="6" id="KW-1185">Reference proteome</keyword>
<dbReference type="InterPro" id="IPR000533">
    <property type="entry name" value="Tropomyosin"/>
</dbReference>
<feature type="compositionally biased region" description="Low complexity" evidence="4">
    <location>
        <begin position="24"/>
        <end position="39"/>
    </location>
</feature>
<comment type="similarity">
    <text evidence="1">Belongs to the tropomyosin family.</text>
</comment>
<dbReference type="SUPFAM" id="SSF57997">
    <property type="entry name" value="Tropomyosin"/>
    <property type="match status" value="1"/>
</dbReference>
<feature type="compositionally biased region" description="Basic residues" evidence="4">
    <location>
        <begin position="41"/>
        <end position="57"/>
    </location>
</feature>
<dbReference type="Proteomes" id="UP000005204">
    <property type="component" value="Unassembled WGS sequence"/>
</dbReference>
<accession>A0A8R2R5P1</accession>
<dbReference type="Pfam" id="PF00261">
    <property type="entry name" value="Tropomyosin"/>
    <property type="match status" value="1"/>
</dbReference>
<dbReference type="PRINTS" id="PR00194">
    <property type="entry name" value="TROPOMYOSIN"/>
</dbReference>
<evidence type="ECO:0008006" key="7">
    <source>
        <dbReference type="Google" id="ProtNLM"/>
    </source>
</evidence>
<organism evidence="5 6">
    <name type="scientific">Bombyx mori</name>
    <name type="common">Silk moth</name>
    <dbReference type="NCBI Taxonomy" id="7091"/>
    <lineage>
        <taxon>Eukaryota</taxon>
        <taxon>Metazoa</taxon>
        <taxon>Ecdysozoa</taxon>
        <taxon>Arthropoda</taxon>
        <taxon>Hexapoda</taxon>
        <taxon>Insecta</taxon>
        <taxon>Pterygota</taxon>
        <taxon>Neoptera</taxon>
        <taxon>Endopterygota</taxon>
        <taxon>Lepidoptera</taxon>
        <taxon>Glossata</taxon>
        <taxon>Ditrysia</taxon>
        <taxon>Bombycoidea</taxon>
        <taxon>Bombycidae</taxon>
        <taxon>Bombycinae</taxon>
        <taxon>Bombyx</taxon>
    </lineage>
</organism>
<keyword evidence="2 3" id="KW-0175">Coiled coil</keyword>
<feature type="compositionally biased region" description="Polar residues" evidence="4">
    <location>
        <begin position="91"/>
        <end position="114"/>
    </location>
</feature>
<reference evidence="6" key="1">
    <citation type="journal article" date="2008" name="Insect Biochem. Mol. Biol.">
        <title>The genome of a lepidopteran model insect, the silkworm Bombyx mori.</title>
        <authorList>
            <consortium name="International Silkworm Genome Consortium"/>
        </authorList>
    </citation>
    <scope>NUCLEOTIDE SEQUENCE [LARGE SCALE GENOMIC DNA]</scope>
    <source>
        <strain evidence="6">p50T</strain>
    </source>
</reference>
<feature type="region of interest" description="Disordered" evidence="4">
    <location>
        <begin position="15"/>
        <end position="136"/>
    </location>
</feature>
<evidence type="ECO:0000256" key="2">
    <source>
        <dbReference type="ARBA" id="ARBA00023054"/>
    </source>
</evidence>
<dbReference type="FunFam" id="1.20.5.170:FF:000001">
    <property type="entry name" value="Tropomyosin alpha-1 chain isoform 1"/>
    <property type="match status" value="1"/>
</dbReference>